<reference evidence="1" key="1">
    <citation type="submission" date="2019-06" db="EMBL/GenBank/DDBJ databases">
        <title>Complete genome sequence of Methanobrevibacter arboriphilus strain SA.</title>
        <authorList>
            <person name="Asakawa S."/>
        </authorList>
    </citation>
    <scope>NUCLEOTIDE SEQUENCE</scope>
    <source>
        <strain evidence="1">SA</strain>
    </source>
</reference>
<keyword evidence="2" id="KW-1185">Reference proteome</keyword>
<dbReference type="Proteomes" id="UP000825015">
    <property type="component" value="Chromosome"/>
</dbReference>
<dbReference type="EMBL" id="AP019779">
    <property type="protein sequence ID" value="BBL61670.1"/>
    <property type="molecule type" value="Genomic_DNA"/>
</dbReference>
<proteinExistence type="predicted"/>
<evidence type="ECO:0000313" key="2">
    <source>
        <dbReference type="Proteomes" id="UP000825015"/>
    </source>
</evidence>
<accession>A0ACA8R224</accession>
<sequence>MESKQLLKNYFGYDSFISGQEDLINCILSGKDVLGIMPTGSGKSICYQLPGLIFDGLTIVLSPLISLMKDQVNILKASGIDAAYINSSLSSSEYYSVINDINNGKYKIIYIAPERLESEDFLEIIETNKISMVAVDEAHCVSQWGHDFRPSYLKIRDFISKLEGNPVISAFTATATENVKKDIVKKIGLKEAEIVNTGYDRENLYFEVRKPKKKFQELLKILESEEGSSGIIYCNTRKAVEEVSSKLIDEGYNVTRYHAGLAKNERNINQEKFILDEKPIIVATNAFGMGIDKSNVNFVIHYNMPKNLENYYQEAGRAGRDGSPAKCILLYSPQDVMINKFLIEKTAEYDYKNDELKKKVINQNFQLLNKIQEYCTTRDCYRQYILNYFGENTNGYCGNCFNCTGDFDELDVEEETFHIISAINYINNLNKSFGKGIITNILKGSNTKKIRDLGFDKSPAFNKLNHKSKEEIALVIDFLVNKKYLRVSGNRYPVIKLGKNYEDIINGLVSLNMKISKDELNTFKEKTNNGKNKSKIVPNIDKTNIDRNLNNIDNNKIDSNKIDNNKMNNNKIDKNNMDNNKIDNNEIDKFYHDDQNNDILFEKLRKLRLKLARDKNIPPFMIFHDSTLKNMCNELPISKSEFLEISGVGKNKLENYGDLFINVIKEYIDESAGSQGNTSKSRINEEYSFKKIKSINSDNYGLKNQYNNINVEYMDNEVKNKLEESKHKDDTFSPIEFNNKEKITFNNDSNKDVNNIIDSYIGTDNINDVNRGIDNNIDINESIYNIITSTDNIGDEKDNLIVTNSIISDSIVSDSINNGLMEKIKNFVLENESKNIENPFNLSYEGLLEKKVDLLSLLKEGDRYLLAINHQIKEEDIRIMKIFNNLPKKEKEKHGKNKDTIGAFKEFNLNVEAKIIKEKQKYVNFVMDYIKKEINLIDQTINIKLELINSENKY</sequence>
<evidence type="ECO:0000313" key="1">
    <source>
        <dbReference type="EMBL" id="BBL61670.1"/>
    </source>
</evidence>
<protein>
    <submittedName>
        <fullName evidence="1">Uncharacterized protein</fullName>
    </submittedName>
</protein>
<name>A0ACA8R224_METAZ</name>
<gene>
    <name evidence="1" type="ORF">MarbSA_07100</name>
</gene>
<organism evidence="1 2">
    <name type="scientific">Methanobrevibacter arboriphilus</name>
    <dbReference type="NCBI Taxonomy" id="39441"/>
    <lineage>
        <taxon>Archaea</taxon>
        <taxon>Methanobacteriati</taxon>
        <taxon>Methanobacteriota</taxon>
        <taxon>Methanomada group</taxon>
        <taxon>Methanobacteria</taxon>
        <taxon>Methanobacteriales</taxon>
        <taxon>Methanobacteriaceae</taxon>
        <taxon>Methanobrevibacter</taxon>
    </lineage>
</organism>